<protein>
    <submittedName>
        <fullName evidence="2">Uncharacterized protein</fullName>
    </submittedName>
</protein>
<organism evidence="2 3">
    <name type="scientific">Arachis hypogaea</name>
    <name type="common">Peanut</name>
    <dbReference type="NCBI Taxonomy" id="3818"/>
    <lineage>
        <taxon>Eukaryota</taxon>
        <taxon>Viridiplantae</taxon>
        <taxon>Streptophyta</taxon>
        <taxon>Embryophyta</taxon>
        <taxon>Tracheophyta</taxon>
        <taxon>Spermatophyta</taxon>
        <taxon>Magnoliopsida</taxon>
        <taxon>eudicotyledons</taxon>
        <taxon>Gunneridae</taxon>
        <taxon>Pentapetalae</taxon>
        <taxon>rosids</taxon>
        <taxon>fabids</taxon>
        <taxon>Fabales</taxon>
        <taxon>Fabaceae</taxon>
        <taxon>Papilionoideae</taxon>
        <taxon>50 kb inversion clade</taxon>
        <taxon>dalbergioids sensu lato</taxon>
        <taxon>Dalbergieae</taxon>
        <taxon>Pterocarpus clade</taxon>
        <taxon>Arachis</taxon>
    </lineage>
</organism>
<accession>A0A445BF01</accession>
<sequence length="254" mass="28707">MVLRSTKNLVFHGRLACKQRSVSVSACTAATSLDTPEGSCHPSCRKLQLRKPPVPPVASPLGSSRPGTTSSWTCFSRTPMRRIRAEIRGGVASDLVESKIHRHEAVPATANNRPRDLHTTEGVVGQIQLLQGRQKEEPRFDDPLKCVITEFHHFQLVQTFKVREFALIAKSSKLGGNLGSPPVSLLKLRSILRRLVREFMDFGRNPEREFCERSSDWSDLRVVMEGGIEPEKELDRRDKVWSFEREEREEGIVP</sequence>
<feature type="region of interest" description="Disordered" evidence="1">
    <location>
        <begin position="49"/>
        <end position="72"/>
    </location>
</feature>
<evidence type="ECO:0000256" key="1">
    <source>
        <dbReference type="SAM" id="MobiDB-lite"/>
    </source>
</evidence>
<evidence type="ECO:0000313" key="3">
    <source>
        <dbReference type="Proteomes" id="UP000289738"/>
    </source>
</evidence>
<evidence type="ECO:0000313" key="2">
    <source>
        <dbReference type="EMBL" id="RYR37250.1"/>
    </source>
</evidence>
<comment type="caution">
    <text evidence="2">The sequence shown here is derived from an EMBL/GenBank/DDBJ whole genome shotgun (WGS) entry which is preliminary data.</text>
</comment>
<feature type="compositionally biased region" description="Polar residues" evidence="1">
    <location>
        <begin position="61"/>
        <end position="72"/>
    </location>
</feature>
<name>A0A445BF01_ARAHY</name>
<reference evidence="2 3" key="1">
    <citation type="submission" date="2019-01" db="EMBL/GenBank/DDBJ databases">
        <title>Sequencing of cultivated peanut Arachis hypogaea provides insights into genome evolution and oil improvement.</title>
        <authorList>
            <person name="Chen X."/>
        </authorList>
    </citation>
    <scope>NUCLEOTIDE SEQUENCE [LARGE SCALE GENOMIC DNA]</scope>
    <source>
        <strain evidence="3">cv. Fuhuasheng</strain>
        <tissue evidence="2">Leaves</tissue>
    </source>
</reference>
<dbReference type="AlphaFoldDB" id="A0A445BF01"/>
<gene>
    <name evidence="2" type="ORF">Ahy_A09g042167</name>
</gene>
<dbReference type="EMBL" id="SDMP01000009">
    <property type="protein sequence ID" value="RYR37250.1"/>
    <property type="molecule type" value="Genomic_DNA"/>
</dbReference>
<keyword evidence="3" id="KW-1185">Reference proteome</keyword>
<proteinExistence type="predicted"/>
<dbReference type="Proteomes" id="UP000289738">
    <property type="component" value="Chromosome A09"/>
</dbReference>